<dbReference type="GeneID" id="88186643"/>
<dbReference type="SUPFAM" id="SSF56349">
    <property type="entry name" value="DNA breaking-rejoining enzymes"/>
    <property type="match status" value="1"/>
</dbReference>
<dbReference type="InterPro" id="IPR002104">
    <property type="entry name" value="Integrase_catalytic"/>
</dbReference>
<evidence type="ECO:0000256" key="5">
    <source>
        <dbReference type="PROSITE-ProRule" id="PRU01248"/>
    </source>
</evidence>
<dbReference type="EnsemblBacteria" id="ACO79806">
    <property type="protein sequence ID" value="ACO79806"/>
    <property type="gene ID" value="Avin_36590"/>
</dbReference>
<sequence>MTPQELAQAYIDDHELRPASKTIYRAATKALTRHFGTTIDVQTIDRRSILSWRSKVLAKGLAKRSWNTYSTHLRTIWGYAIEYGLLPQQPNPFKKTAVRPPKRASKTVASDAIHRARRWLDSLVDEERCTGRRSKITPAWFWLATFEMFYYTGIRLNALLCLRVQDVDWDRQLILIRGDTEKTHREYQVPIVEGLAPHIRELLDEAKRAGFVPTDQLFNVNRFSRHYRRSEMNTDQVEAMYRKLIEKIGVRMTPHRFRHTLASDLMRQPERNIHLTKSLLNHSNIATTMGYIEVDYDHMREVLHERSLQRNAAPFVRCEDASGAPPRDRASAPRLLEQREQRIVLQVEGVGGAPCELTLRLLAAPAGEMVPSPPAELFEPSVIFTLMSNRPGTSTLGKAVPGRGQTSRLTAKASP</sequence>
<dbReference type="Gene3D" id="1.10.150.130">
    <property type="match status" value="1"/>
</dbReference>
<evidence type="ECO:0000259" key="8">
    <source>
        <dbReference type="PROSITE" id="PS51900"/>
    </source>
</evidence>
<evidence type="ECO:0000313" key="9">
    <source>
        <dbReference type="EMBL" id="ACO79806.1"/>
    </source>
</evidence>
<evidence type="ECO:0000256" key="4">
    <source>
        <dbReference type="ARBA" id="ARBA00023172"/>
    </source>
</evidence>
<dbReference type="GO" id="GO:0006310">
    <property type="term" value="P:DNA recombination"/>
    <property type="evidence" value="ECO:0007669"/>
    <property type="project" value="UniProtKB-KW"/>
</dbReference>
<accession>C1DRE8</accession>
<evidence type="ECO:0000256" key="1">
    <source>
        <dbReference type="ARBA" id="ARBA00008857"/>
    </source>
</evidence>
<dbReference type="InterPro" id="IPR044068">
    <property type="entry name" value="CB"/>
</dbReference>
<dbReference type="GO" id="GO:0003677">
    <property type="term" value="F:DNA binding"/>
    <property type="evidence" value="ECO:0007669"/>
    <property type="project" value="UniProtKB-UniRule"/>
</dbReference>
<dbReference type="KEGG" id="avn:Avin_36590"/>
<dbReference type="Proteomes" id="UP000002424">
    <property type="component" value="Chromosome"/>
</dbReference>
<proteinExistence type="inferred from homology"/>
<dbReference type="PANTHER" id="PTHR30349:SF64">
    <property type="entry name" value="PROPHAGE INTEGRASE INTD-RELATED"/>
    <property type="match status" value="1"/>
</dbReference>
<dbReference type="EMBL" id="CP001157">
    <property type="protein sequence ID" value="ACO79806.1"/>
    <property type="molecule type" value="Genomic_DNA"/>
</dbReference>
<dbReference type="eggNOG" id="COG4973">
    <property type="taxonomic scope" value="Bacteria"/>
</dbReference>
<dbReference type="HOGENOM" id="CLU_045821_1_1_6"/>
<dbReference type="PANTHER" id="PTHR30349">
    <property type="entry name" value="PHAGE INTEGRASE-RELATED"/>
    <property type="match status" value="1"/>
</dbReference>
<dbReference type="InterPro" id="IPR050090">
    <property type="entry name" value="Tyrosine_recombinase_XerCD"/>
</dbReference>
<dbReference type="AlphaFoldDB" id="C1DRE8"/>
<organism evidence="9 10">
    <name type="scientific">Azotobacter vinelandii (strain DJ / ATCC BAA-1303)</name>
    <dbReference type="NCBI Taxonomy" id="322710"/>
    <lineage>
        <taxon>Bacteria</taxon>
        <taxon>Pseudomonadati</taxon>
        <taxon>Pseudomonadota</taxon>
        <taxon>Gammaproteobacteria</taxon>
        <taxon>Pseudomonadales</taxon>
        <taxon>Pseudomonadaceae</taxon>
        <taxon>Azotobacter</taxon>
    </lineage>
</organism>
<dbReference type="CDD" id="cd00397">
    <property type="entry name" value="DNA_BRE_C"/>
    <property type="match status" value="1"/>
</dbReference>
<dbReference type="InterPro" id="IPR011010">
    <property type="entry name" value="DNA_brk_join_enz"/>
</dbReference>
<dbReference type="PROSITE" id="PS51900">
    <property type="entry name" value="CB"/>
    <property type="match status" value="1"/>
</dbReference>
<keyword evidence="3 5" id="KW-0238">DNA-binding</keyword>
<reference evidence="9 10" key="1">
    <citation type="journal article" date="2009" name="J. Bacteriol.">
        <title>Genome sequence of Azotobacter vinelandii, an obligate aerobe specialized to support diverse anaerobic metabolic processes.</title>
        <authorList>
            <person name="Setubal J.C."/>
            <person name="dos Santos P."/>
            <person name="Goldman B.S."/>
            <person name="Ertesvag H."/>
            <person name="Espin G."/>
            <person name="Rubio L.M."/>
            <person name="Valla S."/>
            <person name="Almeida N.F."/>
            <person name="Balasubramanian D."/>
            <person name="Cromes L."/>
            <person name="Curatti L."/>
            <person name="Du Z."/>
            <person name="Godsy E."/>
            <person name="Goodner B."/>
            <person name="Hellner-Burris K."/>
            <person name="Hernandez J.A."/>
            <person name="Houmiel K."/>
            <person name="Imperial J."/>
            <person name="Kennedy C."/>
            <person name="Larson T.J."/>
            <person name="Latreille P."/>
            <person name="Ligon L.S."/>
            <person name="Lu J."/>
            <person name="Maerk M."/>
            <person name="Miller N.M."/>
            <person name="Norton S."/>
            <person name="O'Carroll I.P."/>
            <person name="Paulsen I."/>
            <person name="Raulfs E.C."/>
            <person name="Roemer R."/>
            <person name="Rosser J."/>
            <person name="Segura D."/>
            <person name="Slater S."/>
            <person name="Stricklin S.L."/>
            <person name="Studholme D.J."/>
            <person name="Sun J."/>
            <person name="Viana C.J."/>
            <person name="Wallin E."/>
            <person name="Wang B."/>
            <person name="Wheeler C."/>
            <person name="Zhu H."/>
            <person name="Dean D.R."/>
            <person name="Dixon R."/>
            <person name="Wood D."/>
        </authorList>
    </citation>
    <scope>NUCLEOTIDE SEQUENCE [LARGE SCALE GENOMIC DNA]</scope>
    <source>
        <strain evidence="10">DJ / ATCC BAA-1303</strain>
    </source>
</reference>
<evidence type="ECO:0000256" key="3">
    <source>
        <dbReference type="ARBA" id="ARBA00023125"/>
    </source>
</evidence>
<dbReference type="RefSeq" id="WP_012702181.1">
    <property type="nucleotide sequence ID" value="NC_012560.1"/>
</dbReference>
<evidence type="ECO:0000259" key="7">
    <source>
        <dbReference type="PROSITE" id="PS51898"/>
    </source>
</evidence>
<keyword evidence="2" id="KW-0229">DNA integration</keyword>
<keyword evidence="4" id="KW-0233">DNA recombination</keyword>
<dbReference type="InterPro" id="IPR013762">
    <property type="entry name" value="Integrase-like_cat_sf"/>
</dbReference>
<feature type="domain" description="Core-binding (CB)" evidence="8">
    <location>
        <begin position="1"/>
        <end position="81"/>
    </location>
</feature>
<feature type="domain" description="Tyr recombinase" evidence="7">
    <location>
        <begin position="115"/>
        <end position="304"/>
    </location>
</feature>
<evidence type="ECO:0000313" key="10">
    <source>
        <dbReference type="Proteomes" id="UP000002424"/>
    </source>
</evidence>
<dbReference type="STRING" id="322710.Avin_36590"/>
<protein>
    <submittedName>
        <fullName evidence="9">Phage integrase</fullName>
    </submittedName>
</protein>
<evidence type="ECO:0000256" key="2">
    <source>
        <dbReference type="ARBA" id="ARBA00022908"/>
    </source>
</evidence>
<name>C1DRE8_AZOVD</name>
<dbReference type="GO" id="GO:0015074">
    <property type="term" value="P:DNA integration"/>
    <property type="evidence" value="ECO:0007669"/>
    <property type="project" value="UniProtKB-KW"/>
</dbReference>
<keyword evidence="10" id="KW-1185">Reference proteome</keyword>
<feature type="region of interest" description="Disordered" evidence="6">
    <location>
        <begin position="393"/>
        <end position="415"/>
    </location>
</feature>
<comment type="similarity">
    <text evidence="1">Belongs to the 'phage' integrase family.</text>
</comment>
<gene>
    <name evidence="9" type="ordered locus">Avin_36590</name>
</gene>
<dbReference type="PROSITE" id="PS51898">
    <property type="entry name" value="TYR_RECOMBINASE"/>
    <property type="match status" value="1"/>
</dbReference>
<evidence type="ECO:0000256" key="6">
    <source>
        <dbReference type="SAM" id="MobiDB-lite"/>
    </source>
</evidence>
<dbReference type="InterPro" id="IPR010998">
    <property type="entry name" value="Integrase_recombinase_N"/>
</dbReference>
<dbReference type="Pfam" id="PF00589">
    <property type="entry name" value="Phage_integrase"/>
    <property type="match status" value="1"/>
</dbReference>
<dbReference type="Gene3D" id="1.10.443.10">
    <property type="entry name" value="Intergrase catalytic core"/>
    <property type="match status" value="1"/>
</dbReference>
<dbReference type="OrthoDB" id="7064909at2"/>